<dbReference type="RefSeq" id="WP_098693965.1">
    <property type="nucleotide sequence ID" value="NZ_CP023778.1"/>
</dbReference>
<sequence length="103" mass="11200">MTTWILIDLGVVLAVFTVVELLWPLRPGRPHARLTDHSVDEASMDDTVWPNGFPHDAPDEPFTVTGALMALQRHGSCPDSCARKTAAAQALRDAHICPSTGVR</sequence>
<keyword evidence="1" id="KW-0472">Membrane</keyword>
<protein>
    <submittedName>
        <fullName evidence="2">Uncharacterized protein</fullName>
    </submittedName>
</protein>
<evidence type="ECO:0000313" key="2">
    <source>
        <dbReference type="EMBL" id="ATL66788.1"/>
    </source>
</evidence>
<dbReference type="KEGG" id="ntp:CRH09_11790"/>
<reference evidence="2 3" key="1">
    <citation type="submission" date="2017-10" db="EMBL/GenBank/DDBJ databases">
        <title>Comparative genomics between pathogenic Norcardia.</title>
        <authorList>
            <person name="Zeng L."/>
        </authorList>
    </citation>
    <scope>NUCLEOTIDE SEQUENCE [LARGE SCALE GENOMIC DNA]</scope>
    <source>
        <strain evidence="2 3">NC_YFY_NT001</strain>
    </source>
</reference>
<gene>
    <name evidence="2" type="ORF">CRH09_11790</name>
</gene>
<accession>A0A291RHK8</accession>
<keyword evidence="1" id="KW-0812">Transmembrane</keyword>
<evidence type="ECO:0000313" key="3">
    <source>
        <dbReference type="Proteomes" id="UP000221961"/>
    </source>
</evidence>
<dbReference type="Proteomes" id="UP000221961">
    <property type="component" value="Chromosome"/>
</dbReference>
<dbReference type="EMBL" id="CP023778">
    <property type="protein sequence ID" value="ATL66788.1"/>
    <property type="molecule type" value="Genomic_DNA"/>
</dbReference>
<proteinExistence type="predicted"/>
<dbReference type="GeneID" id="88358084"/>
<keyword evidence="1" id="KW-1133">Transmembrane helix</keyword>
<evidence type="ECO:0000256" key="1">
    <source>
        <dbReference type="SAM" id="Phobius"/>
    </source>
</evidence>
<dbReference type="AlphaFoldDB" id="A0A291RHK8"/>
<name>A0A291RHK8_9NOCA</name>
<feature type="transmembrane region" description="Helical" evidence="1">
    <location>
        <begin position="6"/>
        <end position="25"/>
    </location>
</feature>
<organism evidence="2 3">
    <name type="scientific">Nocardia terpenica</name>
    <dbReference type="NCBI Taxonomy" id="455432"/>
    <lineage>
        <taxon>Bacteria</taxon>
        <taxon>Bacillati</taxon>
        <taxon>Actinomycetota</taxon>
        <taxon>Actinomycetes</taxon>
        <taxon>Mycobacteriales</taxon>
        <taxon>Nocardiaceae</taxon>
        <taxon>Nocardia</taxon>
    </lineage>
</organism>